<comment type="caution">
    <text evidence="2">The sequence shown here is derived from an EMBL/GenBank/DDBJ whole genome shotgun (WGS) entry which is preliminary data.</text>
</comment>
<reference evidence="2" key="1">
    <citation type="submission" date="2023-10" db="EMBL/GenBank/DDBJ databases">
        <authorList>
            <person name="Hackl T."/>
        </authorList>
    </citation>
    <scope>NUCLEOTIDE SEQUENCE</scope>
</reference>
<evidence type="ECO:0000259" key="1">
    <source>
        <dbReference type="Pfam" id="PF20253"/>
    </source>
</evidence>
<keyword evidence="3" id="KW-1185">Reference proteome</keyword>
<gene>
    <name evidence="2" type="ORF">KHLLAP_LOCUS449</name>
</gene>
<name>A0AAI8YCP6_9PEZI</name>
<dbReference type="InterPro" id="IPR046539">
    <property type="entry name" value="DUF6604"/>
</dbReference>
<sequence>MSQSSAALSGDLLTSYLQLKHGTETLAGWLVEEAVTKCAYQLNAAQAPAAAPRLKGKARKTAKAKATVNPSKSTKYTIQVSDFVPMAKAIAEVQPKIVIPRALDALFDSVIDSRRKITSFYQQASINASVEASNQRHSYFTNILTTAWETLRPFTEAREATGTSRARASEKASCEPLHKTNRFAALDVPDGVDVDPAEAIMVSSYALEKVPPVTIVRDEQGIEDDFVLALLSFACELDEVRRALVAEWTAYAEGETNLATVALLTETTIGLVRRAEQSLEDTVQRPRKYPAADYPVWTFLGILQWELRQDAIRQEDPDGLSMKDFIKPSAETGRFDGVDGSQFFFYHTYMLLKFSVWSLEYKQQPTIGNDVLENPEIKRIYDMIPVFSSMCSMVDAPVTDVITRGIQTAFKTCTVPISVTFGVHLLGEIQDALTRAGVPRRALQDVQTHVSRRNKDFQNMDIFKLRFNTRRNGSQYLRRYGEWLKLAGPYILQDGYNRNAMQYMDKLASMGAWNRDYPEWTCERDHFLVKHPVLCGLWRYMVDVRHTRWAIQFEQASLNNSLGMHLYSAIRVAFPNDRAWPDMEYLLDRQDRNWIYFGGLPKTLAEAHSKAMLGLGIPASAFARAQRRSNTVTKSAEKDGRIMRDTSHLATYFQDLTYTKPDTESTATRDEALMKLRHTLLDTKNLERIARVHQLPRRLRDRMEPGNKTTKPKNAASEDPAYCSIKGFLRVLQVYIEAESADLGFDMWALHEALEELWATGLRQVEGGAPKHRDAGMPNVLLNEVLGPASDVEALLSESLPPLPRMAVAAAAAYQVDPDDLHALAVARFVSMNTLLVHARAALQDIITCPIVGADGERDDSGEPKLWAGDESVAGLALYQNYDSVLARMKDHKALAARMYTGWSAEETTRSLVRERMLQLTSGVTTMSRPFARPELVQSQTLANGLNVQVFDANAMLDALELEDGGR</sequence>
<accession>A0AAI8YCP6</accession>
<proteinExistence type="predicted"/>
<evidence type="ECO:0000313" key="3">
    <source>
        <dbReference type="Proteomes" id="UP001295740"/>
    </source>
</evidence>
<evidence type="ECO:0000313" key="2">
    <source>
        <dbReference type="EMBL" id="CAJ2499981.1"/>
    </source>
</evidence>
<dbReference type="PANTHER" id="PTHR38795:SF1">
    <property type="entry name" value="DUF6604 DOMAIN-CONTAINING PROTEIN"/>
    <property type="match status" value="1"/>
</dbReference>
<dbReference type="AlphaFoldDB" id="A0AAI8YCP6"/>
<organism evidence="2 3">
    <name type="scientific">Anthostomella pinea</name>
    <dbReference type="NCBI Taxonomy" id="933095"/>
    <lineage>
        <taxon>Eukaryota</taxon>
        <taxon>Fungi</taxon>
        <taxon>Dikarya</taxon>
        <taxon>Ascomycota</taxon>
        <taxon>Pezizomycotina</taxon>
        <taxon>Sordariomycetes</taxon>
        <taxon>Xylariomycetidae</taxon>
        <taxon>Xylariales</taxon>
        <taxon>Xylariaceae</taxon>
        <taxon>Anthostomella</taxon>
    </lineage>
</organism>
<dbReference type="EMBL" id="CAUWAG010000003">
    <property type="protein sequence ID" value="CAJ2499981.1"/>
    <property type="molecule type" value="Genomic_DNA"/>
</dbReference>
<dbReference type="Pfam" id="PF20253">
    <property type="entry name" value="DUF6604"/>
    <property type="match status" value="1"/>
</dbReference>
<feature type="domain" description="DUF6604" evidence="1">
    <location>
        <begin position="18"/>
        <end position="280"/>
    </location>
</feature>
<protein>
    <submittedName>
        <fullName evidence="2">Uu.00g028340.m01.CDS01</fullName>
    </submittedName>
</protein>
<dbReference type="Proteomes" id="UP001295740">
    <property type="component" value="Unassembled WGS sequence"/>
</dbReference>
<dbReference type="PANTHER" id="PTHR38795">
    <property type="entry name" value="DUF6604 DOMAIN-CONTAINING PROTEIN"/>
    <property type="match status" value="1"/>
</dbReference>